<name>A0A494Z9F4_9BACL</name>
<feature type="transmembrane region" description="Helical" evidence="8">
    <location>
        <begin position="134"/>
        <end position="151"/>
    </location>
</feature>
<dbReference type="InterPro" id="IPR024989">
    <property type="entry name" value="MFS_assoc_dom"/>
</dbReference>
<evidence type="ECO:0000256" key="4">
    <source>
        <dbReference type="ARBA" id="ARBA00022519"/>
    </source>
</evidence>
<dbReference type="GO" id="GO:0015528">
    <property type="term" value="F:lactose:proton symporter activity"/>
    <property type="evidence" value="ECO:0007669"/>
    <property type="project" value="TreeGrafter"/>
</dbReference>
<evidence type="ECO:0000256" key="8">
    <source>
        <dbReference type="SAM" id="Phobius"/>
    </source>
</evidence>
<keyword evidence="2" id="KW-0813">Transport</keyword>
<feature type="transmembrane region" description="Helical" evidence="8">
    <location>
        <begin position="269"/>
        <end position="288"/>
    </location>
</feature>
<dbReference type="InterPro" id="IPR026032">
    <property type="entry name" value="HcaT-like"/>
</dbReference>
<dbReference type="GO" id="GO:0030395">
    <property type="term" value="F:lactose binding"/>
    <property type="evidence" value="ECO:0007669"/>
    <property type="project" value="TreeGrafter"/>
</dbReference>
<keyword evidence="5 8" id="KW-0812">Transmembrane</keyword>
<evidence type="ECO:0000313" key="10">
    <source>
        <dbReference type="EMBL" id="RKQ19207.1"/>
    </source>
</evidence>
<feature type="transmembrane region" description="Helical" evidence="8">
    <location>
        <begin position="204"/>
        <end position="225"/>
    </location>
</feature>
<dbReference type="PANTHER" id="PTHR23522:SF10">
    <property type="entry name" value="3-PHENYLPROPIONIC ACID TRANSPORTER-RELATED"/>
    <property type="match status" value="1"/>
</dbReference>
<dbReference type="SUPFAM" id="SSF103473">
    <property type="entry name" value="MFS general substrate transporter"/>
    <property type="match status" value="1"/>
</dbReference>
<organism evidence="10 11">
    <name type="scientific">Ureibacillus endophyticus</name>
    <dbReference type="NCBI Taxonomy" id="1978490"/>
    <lineage>
        <taxon>Bacteria</taxon>
        <taxon>Bacillati</taxon>
        <taxon>Bacillota</taxon>
        <taxon>Bacilli</taxon>
        <taxon>Bacillales</taxon>
        <taxon>Caryophanaceae</taxon>
        <taxon>Ureibacillus</taxon>
    </lineage>
</organism>
<dbReference type="GO" id="GO:0005886">
    <property type="term" value="C:plasma membrane"/>
    <property type="evidence" value="ECO:0007669"/>
    <property type="project" value="UniProtKB-SubCell"/>
</dbReference>
<feature type="domain" description="Major facilitator superfamily (MFS) profile" evidence="9">
    <location>
        <begin position="3"/>
        <end position="382"/>
    </location>
</feature>
<reference evidence="10 11" key="1">
    <citation type="journal article" date="2016" name="Antonie Van Leeuwenhoek">
        <title>Lysinibacillus endophyticus sp. nov., an indole-3-acetic acid producing endophytic bacterium isolated from corn root (Zea mays cv. Xinken-5).</title>
        <authorList>
            <person name="Yu J."/>
            <person name="Guan X."/>
            <person name="Liu C."/>
            <person name="Xiang W."/>
            <person name="Yu Z."/>
            <person name="Liu X."/>
            <person name="Wang G."/>
        </authorList>
    </citation>
    <scope>NUCLEOTIDE SEQUENCE [LARGE SCALE GENOMIC DNA]</scope>
    <source>
        <strain evidence="10 11">DSM 100506</strain>
    </source>
</reference>
<dbReference type="Gene3D" id="1.20.1250.20">
    <property type="entry name" value="MFS general substrate transporter like domains"/>
    <property type="match status" value="2"/>
</dbReference>
<dbReference type="Pfam" id="PF12832">
    <property type="entry name" value="MFS_1_like"/>
    <property type="match status" value="1"/>
</dbReference>
<sequence>MNNQRWLSQSYFIFFFTWGVYLQYWSGWLSEAKGLTASQVGYIMGIGLIARAVATMFAFPFATKFLSGKKLILVLVVASLVVTLLYLPANSFETILMITFLFSLNYPALLPAIENSATTLMQTSQINYGKSRSYGSIGFVIAVLIISFIVGIAGERAILWCMIAFLSIMLLMQTLPTPAVLLVKPTAEDRGKSSSMIGLFKIKGFSIILLVVVLLQGSMASYYNYSYLYLQQYLDVNPLYIGIILNIAVISEIIYLLKADRFGHWKTSKLLIVAGIASTVRWIMIFVFPNVWAFIISQTLHSLSFAMAHFAFIQYISKTLPKQQLSNAQGVYSALGMSLSAALLTLFGGFLYEIQPGLSFLGMIVFTIPAVLIIYATRKKYQY</sequence>
<keyword evidence="7 8" id="KW-0472">Membrane</keyword>
<dbReference type="AlphaFoldDB" id="A0A494Z9F4"/>
<proteinExistence type="predicted"/>
<dbReference type="RefSeq" id="WP_121213368.1">
    <property type="nucleotide sequence ID" value="NZ_JAMYWW010000001.1"/>
</dbReference>
<feature type="transmembrane region" description="Helical" evidence="8">
    <location>
        <begin position="237"/>
        <end position="257"/>
    </location>
</feature>
<gene>
    <name evidence="10" type="ORF">D8M03_03915</name>
</gene>
<dbReference type="InterPro" id="IPR020846">
    <property type="entry name" value="MFS_dom"/>
</dbReference>
<feature type="transmembrane region" description="Helical" evidence="8">
    <location>
        <begin position="40"/>
        <end position="59"/>
    </location>
</feature>
<comment type="subcellular location">
    <subcellularLocation>
        <location evidence="1">Cell inner membrane</location>
        <topology evidence="1">Multi-pass membrane protein</topology>
    </subcellularLocation>
</comment>
<dbReference type="PIRSF" id="PIRSF004925">
    <property type="entry name" value="HcaT"/>
    <property type="match status" value="1"/>
</dbReference>
<comment type="caution">
    <text evidence="10">The sequence shown here is derived from an EMBL/GenBank/DDBJ whole genome shotgun (WGS) entry which is preliminary data.</text>
</comment>
<feature type="transmembrane region" description="Helical" evidence="8">
    <location>
        <begin position="358"/>
        <end position="377"/>
    </location>
</feature>
<feature type="transmembrane region" description="Helical" evidence="8">
    <location>
        <begin position="95"/>
        <end position="113"/>
    </location>
</feature>
<keyword evidence="6 8" id="KW-1133">Transmembrane helix</keyword>
<dbReference type="PROSITE" id="PS50850">
    <property type="entry name" value="MFS"/>
    <property type="match status" value="1"/>
</dbReference>
<dbReference type="EMBL" id="RBZN01000005">
    <property type="protein sequence ID" value="RKQ19207.1"/>
    <property type="molecule type" value="Genomic_DNA"/>
</dbReference>
<protein>
    <submittedName>
        <fullName evidence="10">MFS transporter</fullName>
    </submittedName>
</protein>
<dbReference type="NCBIfam" id="NF037955">
    <property type="entry name" value="mfs"/>
    <property type="match status" value="1"/>
</dbReference>
<dbReference type="Proteomes" id="UP000272238">
    <property type="component" value="Unassembled WGS sequence"/>
</dbReference>
<keyword evidence="4" id="KW-0997">Cell inner membrane</keyword>
<accession>A0A494Z9F4</accession>
<feature type="transmembrane region" description="Helical" evidence="8">
    <location>
        <begin position="329"/>
        <end position="352"/>
    </location>
</feature>
<dbReference type="InterPro" id="IPR036259">
    <property type="entry name" value="MFS_trans_sf"/>
</dbReference>
<dbReference type="OrthoDB" id="9150135at2"/>
<evidence type="ECO:0000259" key="9">
    <source>
        <dbReference type="PROSITE" id="PS50850"/>
    </source>
</evidence>
<evidence type="ECO:0000256" key="6">
    <source>
        <dbReference type="ARBA" id="ARBA00022989"/>
    </source>
</evidence>
<evidence type="ECO:0000256" key="7">
    <source>
        <dbReference type="ARBA" id="ARBA00023136"/>
    </source>
</evidence>
<evidence type="ECO:0000256" key="5">
    <source>
        <dbReference type="ARBA" id="ARBA00022692"/>
    </source>
</evidence>
<feature type="transmembrane region" description="Helical" evidence="8">
    <location>
        <begin position="157"/>
        <end position="183"/>
    </location>
</feature>
<feature type="transmembrane region" description="Helical" evidence="8">
    <location>
        <begin position="294"/>
        <end position="317"/>
    </location>
</feature>
<keyword evidence="11" id="KW-1185">Reference proteome</keyword>
<dbReference type="PANTHER" id="PTHR23522">
    <property type="entry name" value="BLL5896 PROTEIN"/>
    <property type="match status" value="1"/>
</dbReference>
<feature type="transmembrane region" description="Helical" evidence="8">
    <location>
        <begin position="12"/>
        <end position="28"/>
    </location>
</feature>
<evidence type="ECO:0000313" key="11">
    <source>
        <dbReference type="Proteomes" id="UP000272238"/>
    </source>
</evidence>
<feature type="transmembrane region" description="Helical" evidence="8">
    <location>
        <begin position="71"/>
        <end position="89"/>
    </location>
</feature>
<keyword evidence="3" id="KW-1003">Cell membrane</keyword>
<evidence type="ECO:0000256" key="3">
    <source>
        <dbReference type="ARBA" id="ARBA00022475"/>
    </source>
</evidence>
<evidence type="ECO:0000256" key="2">
    <source>
        <dbReference type="ARBA" id="ARBA00022448"/>
    </source>
</evidence>
<evidence type="ECO:0000256" key="1">
    <source>
        <dbReference type="ARBA" id="ARBA00004429"/>
    </source>
</evidence>